<name>A0ABQ1YKR6_9BACL</name>
<sequence length="242" mass="28554">MKSFNYEQYFSMNFFSVFNYKTLIDYINDQNALKLHIDSFEFVNEKGQVVELQGERKNVWYHNTKSDIFNAIDIMNNQLIVYMTTIVESAIDDFFCCIFIKEPNRMLSLRDQECLGFSFSDFLKYNSKEEYINEIATRASSYCNSGRIMNVIRRIKDVTGLVIEESLIKVLIEITNLRNEIVHEGKQHEITYEILKVYSNTIDILLRVLSSKLHDLQIDIIDNGNLLGFIEIDYEEFFEEVE</sequence>
<dbReference type="EMBL" id="BMFT01000001">
    <property type="protein sequence ID" value="GGH27804.1"/>
    <property type="molecule type" value="Genomic_DNA"/>
</dbReference>
<evidence type="ECO:0000313" key="2">
    <source>
        <dbReference type="Proteomes" id="UP000659344"/>
    </source>
</evidence>
<evidence type="ECO:0008006" key="3">
    <source>
        <dbReference type="Google" id="ProtNLM"/>
    </source>
</evidence>
<accession>A0ABQ1YKR6</accession>
<keyword evidence="2" id="KW-1185">Reference proteome</keyword>
<organism evidence="1 2">
    <name type="scientific">Paenibacillus segetis</name>
    <dbReference type="NCBI Taxonomy" id="1325360"/>
    <lineage>
        <taxon>Bacteria</taxon>
        <taxon>Bacillati</taxon>
        <taxon>Bacillota</taxon>
        <taxon>Bacilli</taxon>
        <taxon>Bacillales</taxon>
        <taxon>Paenibacillaceae</taxon>
        <taxon>Paenibacillus</taxon>
    </lineage>
</organism>
<gene>
    <name evidence="1" type="ORF">GCM10008013_29440</name>
</gene>
<proteinExistence type="predicted"/>
<dbReference type="Proteomes" id="UP000659344">
    <property type="component" value="Unassembled WGS sequence"/>
</dbReference>
<protein>
    <recommendedName>
        <fullName evidence="3">Apea-like HEPN domain-containing protein</fullName>
    </recommendedName>
</protein>
<reference evidence="2" key="1">
    <citation type="journal article" date="2019" name="Int. J. Syst. Evol. Microbiol.">
        <title>The Global Catalogue of Microorganisms (GCM) 10K type strain sequencing project: providing services to taxonomists for standard genome sequencing and annotation.</title>
        <authorList>
            <consortium name="The Broad Institute Genomics Platform"/>
            <consortium name="The Broad Institute Genome Sequencing Center for Infectious Disease"/>
            <person name="Wu L."/>
            <person name="Ma J."/>
        </authorList>
    </citation>
    <scope>NUCLEOTIDE SEQUENCE [LARGE SCALE GENOMIC DNA]</scope>
    <source>
        <strain evidence="2">CGMCC 1.12769</strain>
    </source>
</reference>
<comment type="caution">
    <text evidence="1">The sequence shown here is derived from an EMBL/GenBank/DDBJ whole genome shotgun (WGS) entry which is preliminary data.</text>
</comment>
<dbReference type="RefSeq" id="WP_188539998.1">
    <property type="nucleotide sequence ID" value="NZ_BMFT01000001.1"/>
</dbReference>
<evidence type="ECO:0000313" key="1">
    <source>
        <dbReference type="EMBL" id="GGH27804.1"/>
    </source>
</evidence>